<comment type="caution">
    <text evidence="1">The sequence shown here is derived from an EMBL/GenBank/DDBJ whole genome shotgun (WGS) entry which is preliminary data.</text>
</comment>
<organism evidence="1 2">
    <name type="scientific">Nocardioides marmotae</name>
    <dbReference type="NCBI Taxonomy" id="2663857"/>
    <lineage>
        <taxon>Bacteria</taxon>
        <taxon>Bacillati</taxon>
        <taxon>Actinomycetota</taxon>
        <taxon>Actinomycetes</taxon>
        <taxon>Propionibacteriales</taxon>
        <taxon>Nocardioidaceae</taxon>
        <taxon>Nocardioides</taxon>
    </lineage>
</organism>
<dbReference type="Pfam" id="PF10698">
    <property type="entry name" value="DUF2505"/>
    <property type="match status" value="1"/>
</dbReference>
<dbReference type="Proteomes" id="UP000433406">
    <property type="component" value="Unassembled WGS sequence"/>
</dbReference>
<dbReference type="Gene3D" id="3.30.530.20">
    <property type="match status" value="1"/>
</dbReference>
<dbReference type="InterPro" id="IPR023393">
    <property type="entry name" value="START-like_dom_sf"/>
</dbReference>
<gene>
    <name evidence="1" type="ORF">GGQ22_04285</name>
</gene>
<name>A0A6I3J1S5_9ACTN</name>
<dbReference type="EMBL" id="WLCI01000004">
    <property type="protein sequence ID" value="MTB94296.1"/>
    <property type="molecule type" value="Genomic_DNA"/>
</dbReference>
<proteinExistence type="predicted"/>
<keyword evidence="2" id="KW-1185">Reference proteome</keyword>
<evidence type="ECO:0000313" key="1">
    <source>
        <dbReference type="EMBL" id="MTB94296.1"/>
    </source>
</evidence>
<reference evidence="1 2" key="1">
    <citation type="submission" date="2019-10" db="EMBL/GenBank/DDBJ databases">
        <title>Nocardioides novel species isolated from the excrement of Marmot.</title>
        <authorList>
            <person name="Zhang G."/>
        </authorList>
    </citation>
    <scope>NUCLEOTIDE SEQUENCE [LARGE SCALE GENOMIC DNA]</scope>
    <source>
        <strain evidence="2">zg-579</strain>
    </source>
</reference>
<dbReference type="InterPro" id="IPR019639">
    <property type="entry name" value="DUF2505"/>
</dbReference>
<evidence type="ECO:0000313" key="2">
    <source>
        <dbReference type="Proteomes" id="UP000433406"/>
    </source>
</evidence>
<protein>
    <submittedName>
        <fullName evidence="1">DUF2505 family protein</fullName>
    </submittedName>
</protein>
<dbReference type="SUPFAM" id="SSF55961">
    <property type="entry name" value="Bet v1-like"/>
    <property type="match status" value="1"/>
</dbReference>
<sequence length="202" mass="21575">MVLPMRSALSRSCVALDTPTTLGRRDLALNTARGPRPTGHDGAMKLRHDLVYDAPPQAVFEMLADPVFRESVCTAMGVVSAQVTLERTGTGFTLTVDQEQRTDDLPSFARTFAGETTRAVQHEDWADTTGGTVHIEAPGKPTTVTGTVTLRPEGSGTREVVELEVKVKVPIVGGKLEKLMSEKIVAGLEAEQAVGTAYLKGS</sequence>
<accession>A0A6I3J1S5</accession>
<dbReference type="AlphaFoldDB" id="A0A6I3J1S5"/>